<dbReference type="AlphaFoldDB" id="A0A6L5TAA7"/>
<reference evidence="2 3" key="1">
    <citation type="journal article" date="2019" name="Nat. Med.">
        <title>A library of human gut bacterial isolates paired with longitudinal multiomics data enables mechanistic microbiome research.</title>
        <authorList>
            <person name="Poyet M."/>
            <person name="Groussin M."/>
            <person name="Gibbons S.M."/>
            <person name="Avila-Pacheco J."/>
            <person name="Jiang X."/>
            <person name="Kearney S.M."/>
            <person name="Perrotta A.R."/>
            <person name="Berdy B."/>
            <person name="Zhao S."/>
            <person name="Lieberman T.D."/>
            <person name="Swanson P.K."/>
            <person name="Smith M."/>
            <person name="Roesemann S."/>
            <person name="Alexander J.E."/>
            <person name="Rich S.A."/>
            <person name="Livny J."/>
            <person name="Vlamakis H."/>
            <person name="Clish C."/>
            <person name="Bullock K."/>
            <person name="Deik A."/>
            <person name="Scott J."/>
            <person name="Pierce K.A."/>
            <person name="Xavier R.J."/>
            <person name="Alm E.J."/>
        </authorList>
    </citation>
    <scope>NUCLEOTIDE SEQUENCE [LARGE SCALE GENOMIC DNA]</scope>
    <source>
        <strain evidence="2 3">BIOML-A11</strain>
    </source>
</reference>
<proteinExistence type="predicted"/>
<feature type="coiled-coil region" evidence="1">
    <location>
        <begin position="67"/>
        <end position="97"/>
    </location>
</feature>
<evidence type="ECO:0000313" key="3">
    <source>
        <dbReference type="Proteomes" id="UP000479563"/>
    </source>
</evidence>
<sequence length="197" mass="23175">MKFHRHSQKLLRLLSLQTETLLISLENKQQQGIVRWHFFATELFFRRIVIMTENEIIRKISYNNDRIGACRADIRNLENQIAQLETLRGKVQNLHSNFSNRQSRRRAKLSNMYSASKRNKNIVNRYTSAMSELLNGSEYNNASNGLSAAIERINAQIRSLSGKVQSNYNAINQYNRNVDYWNRKLSDLRKKNKVKKK</sequence>
<evidence type="ECO:0000313" key="2">
    <source>
        <dbReference type="EMBL" id="MSC60708.1"/>
    </source>
</evidence>
<evidence type="ECO:0000256" key="1">
    <source>
        <dbReference type="SAM" id="Coils"/>
    </source>
</evidence>
<dbReference type="Proteomes" id="UP000479563">
    <property type="component" value="Unassembled WGS sequence"/>
</dbReference>
<dbReference type="Gene3D" id="1.10.287.1490">
    <property type="match status" value="1"/>
</dbReference>
<accession>A0A6L5TAA7</accession>
<protein>
    <submittedName>
        <fullName evidence="2">DUF5082 domain-containing protein</fullName>
    </submittedName>
</protein>
<name>A0A6L5TAA7_9FIRM</name>
<keyword evidence="1" id="KW-0175">Coiled coil</keyword>
<organism evidence="2 3">
    <name type="scientific">Agathobacter rectalis</name>
    <dbReference type="NCBI Taxonomy" id="39491"/>
    <lineage>
        <taxon>Bacteria</taxon>
        <taxon>Bacillati</taxon>
        <taxon>Bacillota</taxon>
        <taxon>Clostridia</taxon>
        <taxon>Lachnospirales</taxon>
        <taxon>Lachnospiraceae</taxon>
        <taxon>Agathobacter</taxon>
    </lineage>
</organism>
<comment type="caution">
    <text evidence="2">The sequence shown here is derived from an EMBL/GenBank/DDBJ whole genome shotgun (WGS) entry which is preliminary data.</text>
</comment>
<dbReference type="EMBL" id="WKQP01000016">
    <property type="protein sequence ID" value="MSC60708.1"/>
    <property type="molecule type" value="Genomic_DNA"/>
</dbReference>
<gene>
    <name evidence="2" type="ORF">GKE07_10970</name>
</gene>